<dbReference type="Gene3D" id="3.20.20.370">
    <property type="entry name" value="Glycoside hydrolase/deacetylase"/>
    <property type="match status" value="1"/>
</dbReference>
<gene>
    <name evidence="7" type="ORF">QF034_003545</name>
</gene>
<dbReference type="PANTHER" id="PTHR43630:SF1">
    <property type="entry name" value="POLY-BETA-1,6-N-ACETYL-D-GLUCOSAMINE SYNTHASE"/>
    <property type="match status" value="1"/>
</dbReference>
<dbReference type="InterPro" id="IPR011330">
    <property type="entry name" value="Glyco_hydro/deAcase_b/a-brl"/>
</dbReference>
<keyword evidence="5" id="KW-0472">Membrane</keyword>
<evidence type="ECO:0000256" key="1">
    <source>
        <dbReference type="ARBA" id="ARBA00006739"/>
    </source>
</evidence>
<sequence>MRRHPDRSPGRSPGSPGPRRRRAPLSPRHRFRIVVPLVLLAFVASVLLVEGYTTRGFAGDQEGRGGRPATGVPRRIAGGGPVVDTTDDHQRTYRTPDKTIVLTFDDGPDPTWTPRIRAVLDHYGTPGTFFVTGQQTARHPGVLRSVVRSGHEIGVHTFSHPDLATRSASEVDRELALTQLALAGAAGINTSLMRMPYSSVPSALDDSAWSVARRLGEKGYVLAFIDQDTNDWRRPGARAIADAATPRVPGRGAVVLLHDAGGDRAQTVEALKTLIPRLKAQGYRFTTLADLVGTDSFTSPVDTADRWSGRIFVAAVTVSGAAVSAVSVLLLVVGSLVLARCVLLLVLARHHARRQRRPHGDRHGPVTRPVSVVVPAYNEELCIAKTLRSLAASDHPVEIIVVDDGSSDDTADLAQSLALDNVTVIRQPNGGKPSALNTGVLRASHDLVVMLDADTVFAPSTVGRLVQPFADPRVGAVAGNAKVGNRRRLLGRWQHIEYVMGFNLDRRMYDLLRCLPTIPGAVGAFRAEALRDAGMMSADTLAEDTDITMALHRAGWEVHYAPDALAWTEAPSSLRQLWRQRYRWSYGTMQATWKHRHALFERGHAGHFGRLGLPLLAVFQIFTPLLAPLIDILAVYGLVFGNPRTTALAWGGVLAVQAVCAGYAFRLDGERLRPLWALPLQQVVYRQVMYLVLTQACLTAINGYRLPWQRLKRSGDVMLPPQPSTRRT</sequence>
<evidence type="ECO:0000256" key="5">
    <source>
        <dbReference type="SAM" id="Phobius"/>
    </source>
</evidence>
<reference evidence="7 8" key="1">
    <citation type="submission" date="2023-07" db="EMBL/GenBank/DDBJ databases">
        <title>Comparative genomics of wheat-associated soil bacteria to identify genetic determinants of phenazine resistance.</title>
        <authorList>
            <person name="Mouncey N."/>
        </authorList>
    </citation>
    <scope>NUCLEOTIDE SEQUENCE [LARGE SCALE GENOMIC DNA]</scope>
    <source>
        <strain evidence="7 8">B3I12</strain>
    </source>
</reference>
<feature type="transmembrane region" description="Helical" evidence="5">
    <location>
        <begin position="29"/>
        <end position="49"/>
    </location>
</feature>
<feature type="transmembrane region" description="Helical" evidence="5">
    <location>
        <begin position="611"/>
        <end position="636"/>
    </location>
</feature>
<dbReference type="InterPro" id="IPR029044">
    <property type="entry name" value="Nucleotide-diphossugar_trans"/>
</dbReference>
<dbReference type="InterPro" id="IPR002509">
    <property type="entry name" value="NODB_dom"/>
</dbReference>
<dbReference type="SUPFAM" id="SSF53448">
    <property type="entry name" value="Nucleotide-diphospho-sugar transferases"/>
    <property type="match status" value="1"/>
</dbReference>
<keyword evidence="8" id="KW-1185">Reference proteome</keyword>
<evidence type="ECO:0000259" key="6">
    <source>
        <dbReference type="PROSITE" id="PS51677"/>
    </source>
</evidence>
<evidence type="ECO:0000256" key="4">
    <source>
        <dbReference type="SAM" id="MobiDB-lite"/>
    </source>
</evidence>
<evidence type="ECO:0000313" key="7">
    <source>
        <dbReference type="EMBL" id="MDQ0749314.1"/>
    </source>
</evidence>
<keyword evidence="5" id="KW-0812">Transmembrane</keyword>
<feature type="transmembrane region" description="Helical" evidence="5">
    <location>
        <begin position="648"/>
        <end position="667"/>
    </location>
</feature>
<dbReference type="PANTHER" id="PTHR43630">
    <property type="entry name" value="POLY-BETA-1,6-N-ACETYL-D-GLUCOSAMINE SYNTHASE"/>
    <property type="match status" value="1"/>
</dbReference>
<comment type="similarity">
    <text evidence="1">Belongs to the glycosyltransferase 2 family.</text>
</comment>
<proteinExistence type="inferred from homology"/>
<dbReference type="RefSeq" id="WP_307175909.1">
    <property type="nucleotide sequence ID" value="NZ_JAUSYP010000001.1"/>
</dbReference>
<evidence type="ECO:0000256" key="3">
    <source>
        <dbReference type="ARBA" id="ARBA00022679"/>
    </source>
</evidence>
<dbReference type="EMBL" id="JAUSYP010000001">
    <property type="protein sequence ID" value="MDQ0749314.1"/>
    <property type="molecule type" value="Genomic_DNA"/>
</dbReference>
<keyword evidence="2" id="KW-0328">Glycosyltransferase</keyword>
<accession>A0ABU0QPK5</accession>
<feature type="region of interest" description="Disordered" evidence="4">
    <location>
        <begin position="56"/>
        <end position="89"/>
    </location>
</feature>
<dbReference type="Pfam" id="PF13641">
    <property type="entry name" value="Glyco_tranf_2_3"/>
    <property type="match status" value="1"/>
</dbReference>
<feature type="region of interest" description="Disordered" evidence="4">
    <location>
        <begin position="1"/>
        <end position="25"/>
    </location>
</feature>
<feature type="domain" description="NodB homology" evidence="6">
    <location>
        <begin position="98"/>
        <end position="286"/>
    </location>
</feature>
<dbReference type="Proteomes" id="UP001232755">
    <property type="component" value="Unassembled WGS sequence"/>
</dbReference>
<dbReference type="SUPFAM" id="SSF88713">
    <property type="entry name" value="Glycoside hydrolase/deacetylase"/>
    <property type="match status" value="1"/>
</dbReference>
<dbReference type="Pfam" id="PF01522">
    <property type="entry name" value="Polysacc_deac_1"/>
    <property type="match status" value="1"/>
</dbReference>
<keyword evidence="3" id="KW-0808">Transferase</keyword>
<dbReference type="CDD" id="cd06423">
    <property type="entry name" value="CESA_like"/>
    <property type="match status" value="1"/>
</dbReference>
<dbReference type="Gene3D" id="3.90.550.10">
    <property type="entry name" value="Spore Coat Polysaccharide Biosynthesis Protein SpsA, Chain A"/>
    <property type="match status" value="1"/>
</dbReference>
<name>A0ABU0QPK5_9ACTN</name>
<dbReference type="PROSITE" id="PS51677">
    <property type="entry name" value="NODB"/>
    <property type="match status" value="1"/>
</dbReference>
<evidence type="ECO:0000256" key="2">
    <source>
        <dbReference type="ARBA" id="ARBA00022676"/>
    </source>
</evidence>
<comment type="caution">
    <text evidence="7">The sequence shown here is derived from an EMBL/GenBank/DDBJ whole genome shotgun (WGS) entry which is preliminary data.</text>
</comment>
<organism evidence="7 8">
    <name type="scientific">Streptomyces africanus</name>
    <dbReference type="NCBI Taxonomy" id="231024"/>
    <lineage>
        <taxon>Bacteria</taxon>
        <taxon>Bacillati</taxon>
        <taxon>Actinomycetota</taxon>
        <taxon>Actinomycetes</taxon>
        <taxon>Kitasatosporales</taxon>
        <taxon>Streptomycetaceae</taxon>
        <taxon>Streptomyces</taxon>
    </lineage>
</organism>
<keyword evidence="5" id="KW-1133">Transmembrane helix</keyword>
<feature type="transmembrane region" description="Helical" evidence="5">
    <location>
        <begin position="688"/>
        <end position="706"/>
    </location>
</feature>
<protein>
    <submittedName>
        <fullName evidence="7">Cellulose synthase/poly-beta-1,6-N-acetylglucosamine synthase-like glycosyltransferase/peptidoglycan/xylan/chitin deacetylase (PgdA/CDA1 family)</fullName>
    </submittedName>
</protein>
<evidence type="ECO:0000313" key="8">
    <source>
        <dbReference type="Proteomes" id="UP001232755"/>
    </source>
</evidence>